<dbReference type="Gene3D" id="3.40.1190.10">
    <property type="entry name" value="Mur-like, catalytic domain"/>
    <property type="match status" value="1"/>
</dbReference>
<evidence type="ECO:0000259" key="1">
    <source>
        <dbReference type="Pfam" id="PF02875"/>
    </source>
</evidence>
<dbReference type="SUPFAM" id="SSF53623">
    <property type="entry name" value="MurD-like peptide ligases, catalytic domain"/>
    <property type="match status" value="1"/>
</dbReference>
<dbReference type="Gene3D" id="3.90.190.20">
    <property type="entry name" value="Mur ligase, C-terminal domain"/>
    <property type="match status" value="1"/>
</dbReference>
<feature type="domain" description="Mur ligase central" evidence="2">
    <location>
        <begin position="43"/>
        <end position="226"/>
    </location>
</feature>
<reference evidence="3" key="1">
    <citation type="submission" date="2020-06" db="EMBL/GenBank/DDBJ databases">
        <title>Unique genomic features of the anaerobic methanotrophic archaea.</title>
        <authorList>
            <person name="Chadwick G.L."/>
            <person name="Skennerton C.T."/>
            <person name="Laso-Perez R."/>
            <person name="Leu A.O."/>
            <person name="Speth D.R."/>
            <person name="Yu H."/>
            <person name="Morgan-Lang C."/>
            <person name="Hatzenpichler R."/>
            <person name="Goudeau D."/>
            <person name="Malmstrom R."/>
            <person name="Brazelton W.J."/>
            <person name="Woyke T."/>
            <person name="Hallam S.J."/>
            <person name="Tyson G.W."/>
            <person name="Wegener G."/>
            <person name="Boetius A."/>
            <person name="Orphan V."/>
        </authorList>
    </citation>
    <scope>NUCLEOTIDE SEQUENCE</scope>
</reference>
<dbReference type="PANTHER" id="PTHR43445:SF3">
    <property type="entry name" value="UDP-N-ACETYLMURAMATE--L-ALANINE LIGASE"/>
    <property type="match status" value="1"/>
</dbReference>
<keyword evidence="3" id="KW-0436">Ligase</keyword>
<gene>
    <name evidence="3" type="primary">murC_1</name>
    <name evidence="3" type="ORF">FDFOPPHA_00023</name>
</gene>
<dbReference type="InterPro" id="IPR004101">
    <property type="entry name" value="Mur_ligase_C"/>
</dbReference>
<dbReference type="Pfam" id="PF08245">
    <property type="entry name" value="Mur_ligase_M"/>
    <property type="match status" value="1"/>
</dbReference>
<evidence type="ECO:0000313" key="3">
    <source>
        <dbReference type="EMBL" id="QNO56198.1"/>
    </source>
</evidence>
<dbReference type="InterPro" id="IPR036615">
    <property type="entry name" value="Mur_ligase_C_dom_sf"/>
</dbReference>
<dbReference type="PANTHER" id="PTHR43445">
    <property type="entry name" value="UDP-N-ACETYLMURAMATE--L-ALANINE LIGASE-RELATED"/>
    <property type="match status" value="1"/>
</dbReference>
<dbReference type="InterPro" id="IPR050061">
    <property type="entry name" value="MurCDEF_pg_biosynth"/>
</dbReference>
<name>A0A7G9Z7G4_9EURY</name>
<accession>A0A7G9Z7G4</accession>
<dbReference type="GO" id="GO:0008763">
    <property type="term" value="F:UDP-N-acetylmuramate-L-alanine ligase activity"/>
    <property type="evidence" value="ECO:0007669"/>
    <property type="project" value="UniProtKB-EC"/>
</dbReference>
<dbReference type="Pfam" id="PF02875">
    <property type="entry name" value="Mur_ligase_C"/>
    <property type="match status" value="1"/>
</dbReference>
<dbReference type="EMBL" id="MT631649">
    <property type="protein sequence ID" value="QNO56198.1"/>
    <property type="molecule type" value="Genomic_DNA"/>
</dbReference>
<dbReference type="GO" id="GO:0005524">
    <property type="term" value="F:ATP binding"/>
    <property type="evidence" value="ECO:0007669"/>
    <property type="project" value="InterPro"/>
</dbReference>
<dbReference type="InterPro" id="IPR036565">
    <property type="entry name" value="Mur-like_cat_sf"/>
</dbReference>
<organism evidence="3">
    <name type="scientific">Candidatus Methanophaga sp. ANME-1 ERB7</name>
    <dbReference type="NCBI Taxonomy" id="2759913"/>
    <lineage>
        <taxon>Archaea</taxon>
        <taxon>Methanobacteriati</taxon>
        <taxon>Methanobacteriota</taxon>
        <taxon>Stenosarchaea group</taxon>
        <taxon>Methanomicrobia</taxon>
        <taxon>Candidatus Methanophagales</taxon>
        <taxon>Candidatus Methanophagaceae</taxon>
        <taxon>Candidatus Methanophaga</taxon>
    </lineage>
</organism>
<dbReference type="NCBIfam" id="TIGR01082">
    <property type="entry name" value="murC"/>
    <property type="match status" value="1"/>
</dbReference>
<sequence length="398" mass="45258">MIYTPAIPDNNLELEKAKRIGIKTINYPQALGLIFNDKIGIAVCGTHGKSTTTAMIGLILDHAKLDPTITIGSIIPRYNSNLRIGKSQYFVVEACEYKRSFLNLRPKITILNNIELDHADYYRDIDDLKNAFKEFVSNLPHDGILICNGEDTNINDLNSGLKFHHPELKIISFGQKKENDLQVSDFRFETGITKYKVSYLGKDLGEFCIKVPGLFNIYNSLAAISLGIVLDIPIETIKKSLANFAGIWRRFEIRGTYKNTLIVSDYAHHPTAVKATIEAAKKFCPERRIFAVFQPHQHNRVKKLYKHFLECFNVADIIILSEIADVVGREKKEDKSLSSLYLVEDIKKIDSTMMDKIFYAKNLETTRKLIDEKIQNGDLLLIMTAGDMYKIADEMINK</sequence>
<dbReference type="EC" id="6.3.2.8" evidence="3"/>
<feature type="domain" description="Mur ligase C-terminal" evidence="1">
    <location>
        <begin position="249"/>
        <end position="386"/>
    </location>
</feature>
<protein>
    <submittedName>
        <fullName evidence="3">UDP-N-acetylmuramate--L-alanine ligase</fullName>
        <ecNumber evidence="3">6.3.2.8</ecNumber>
    </submittedName>
</protein>
<dbReference type="InterPro" id="IPR005758">
    <property type="entry name" value="UDP-N-AcMur_Ala_ligase_MurC"/>
</dbReference>
<dbReference type="SUPFAM" id="SSF53244">
    <property type="entry name" value="MurD-like peptide ligases, peptide-binding domain"/>
    <property type="match status" value="1"/>
</dbReference>
<evidence type="ECO:0000259" key="2">
    <source>
        <dbReference type="Pfam" id="PF08245"/>
    </source>
</evidence>
<proteinExistence type="predicted"/>
<dbReference type="InterPro" id="IPR013221">
    <property type="entry name" value="Mur_ligase_cen"/>
</dbReference>
<dbReference type="AlphaFoldDB" id="A0A7G9Z7G4"/>